<evidence type="ECO:0000313" key="2">
    <source>
        <dbReference type="WBParaSite" id="nRc.2.0.1.t31388-RA"/>
    </source>
</evidence>
<name>A0A915K0J2_ROMCU</name>
<keyword evidence="1" id="KW-1185">Reference proteome</keyword>
<dbReference type="WBParaSite" id="nRc.2.0.1.t31388-RA">
    <property type="protein sequence ID" value="nRc.2.0.1.t31388-RA"/>
    <property type="gene ID" value="nRc.2.0.1.g31388"/>
</dbReference>
<evidence type="ECO:0000313" key="1">
    <source>
        <dbReference type="Proteomes" id="UP000887565"/>
    </source>
</evidence>
<sequence length="90" mass="9667">MEHQFTLDENMALFVVVEGVKHQTTMKCKTSDDGDANVSATKIAGKGDDVMKIVGEEGYDATKIIEKGVDATKIAGEAGDATEDRKAVKY</sequence>
<reference evidence="2" key="1">
    <citation type="submission" date="2022-11" db="UniProtKB">
        <authorList>
            <consortium name="WormBaseParasite"/>
        </authorList>
    </citation>
    <scope>IDENTIFICATION</scope>
</reference>
<dbReference type="Proteomes" id="UP000887565">
    <property type="component" value="Unplaced"/>
</dbReference>
<dbReference type="AlphaFoldDB" id="A0A915K0J2"/>
<accession>A0A915K0J2</accession>
<proteinExistence type="predicted"/>
<organism evidence="1 2">
    <name type="scientific">Romanomermis culicivorax</name>
    <name type="common">Nematode worm</name>
    <dbReference type="NCBI Taxonomy" id="13658"/>
    <lineage>
        <taxon>Eukaryota</taxon>
        <taxon>Metazoa</taxon>
        <taxon>Ecdysozoa</taxon>
        <taxon>Nematoda</taxon>
        <taxon>Enoplea</taxon>
        <taxon>Dorylaimia</taxon>
        <taxon>Mermithida</taxon>
        <taxon>Mermithoidea</taxon>
        <taxon>Mermithidae</taxon>
        <taxon>Romanomermis</taxon>
    </lineage>
</organism>
<protein>
    <submittedName>
        <fullName evidence="2">Variable large protein</fullName>
    </submittedName>
</protein>